<comment type="similarity">
    <text evidence="1">Belongs to the UPF0696 family.</text>
</comment>
<dbReference type="SUPFAM" id="SSF55418">
    <property type="entry name" value="eIF4e-like"/>
    <property type="match status" value="1"/>
</dbReference>
<keyword evidence="2" id="KW-0479">Metal-binding</keyword>
<protein>
    <recommendedName>
        <fullName evidence="7">ZZ-type domain-containing protein</fullName>
    </recommendedName>
</protein>
<accession>A0AAD5H777</accession>
<dbReference type="Pfam" id="PF08939">
    <property type="entry name" value="Bles03"/>
    <property type="match status" value="1"/>
</dbReference>
<evidence type="ECO:0000256" key="2">
    <source>
        <dbReference type="ARBA" id="ARBA00022723"/>
    </source>
</evidence>
<dbReference type="SMART" id="SM00291">
    <property type="entry name" value="ZnF_ZZ"/>
    <property type="match status" value="1"/>
</dbReference>
<dbReference type="AlphaFoldDB" id="A0AAD5H777"/>
<dbReference type="InterPro" id="IPR023398">
    <property type="entry name" value="TIF_eIF4e-like"/>
</dbReference>
<evidence type="ECO:0000313" key="9">
    <source>
        <dbReference type="Proteomes" id="UP001205105"/>
    </source>
</evidence>
<evidence type="ECO:0000256" key="4">
    <source>
        <dbReference type="ARBA" id="ARBA00022833"/>
    </source>
</evidence>
<dbReference type="Gene3D" id="3.30.760.10">
    <property type="entry name" value="RNA Cap, Translation Initiation Factor Eif4e"/>
    <property type="match status" value="1"/>
</dbReference>
<dbReference type="PROSITE" id="PS50135">
    <property type="entry name" value="ZF_ZZ_2"/>
    <property type="match status" value="1"/>
</dbReference>
<organism evidence="8 9">
    <name type="scientific">Chlorella ohadii</name>
    <dbReference type="NCBI Taxonomy" id="2649997"/>
    <lineage>
        <taxon>Eukaryota</taxon>
        <taxon>Viridiplantae</taxon>
        <taxon>Chlorophyta</taxon>
        <taxon>core chlorophytes</taxon>
        <taxon>Trebouxiophyceae</taxon>
        <taxon>Chlorellales</taxon>
        <taxon>Chlorellaceae</taxon>
        <taxon>Chlorella clade</taxon>
        <taxon>Chlorella</taxon>
    </lineage>
</organism>
<evidence type="ECO:0000256" key="6">
    <source>
        <dbReference type="SAM" id="MobiDB-lite"/>
    </source>
</evidence>
<dbReference type="PANTHER" id="PTHR31977:SF1">
    <property type="entry name" value="UPF0696 PROTEIN C11ORF68"/>
    <property type="match status" value="1"/>
</dbReference>
<evidence type="ECO:0000256" key="1">
    <source>
        <dbReference type="ARBA" id="ARBA00010568"/>
    </source>
</evidence>
<gene>
    <name evidence="8" type="ORF">COHA_004396</name>
</gene>
<dbReference type="EMBL" id="JADXDR010000058">
    <property type="protein sequence ID" value="KAI7841867.1"/>
    <property type="molecule type" value="Genomic_DNA"/>
</dbReference>
<comment type="caution">
    <text evidence="8">The sequence shown here is derived from an EMBL/GenBank/DDBJ whole genome shotgun (WGS) entry which is preliminary data.</text>
</comment>
<reference evidence="8" key="1">
    <citation type="submission" date="2020-11" db="EMBL/GenBank/DDBJ databases">
        <title>Chlorella ohadii genome sequencing and assembly.</title>
        <authorList>
            <person name="Murik O."/>
            <person name="Treves H."/>
            <person name="Kedem I."/>
            <person name="Shotland Y."/>
            <person name="Kaplan A."/>
        </authorList>
    </citation>
    <scope>NUCLEOTIDE SEQUENCE</scope>
    <source>
        <strain evidence="8">1</strain>
    </source>
</reference>
<feature type="compositionally biased region" description="Low complexity" evidence="6">
    <location>
        <begin position="138"/>
        <end position="169"/>
    </location>
</feature>
<feature type="compositionally biased region" description="Low complexity" evidence="6">
    <location>
        <begin position="251"/>
        <end position="265"/>
    </location>
</feature>
<dbReference type="GO" id="GO:0008270">
    <property type="term" value="F:zinc ion binding"/>
    <property type="evidence" value="ECO:0007669"/>
    <property type="project" value="UniProtKB-KW"/>
</dbReference>
<feature type="compositionally biased region" description="Gly residues" evidence="6">
    <location>
        <begin position="240"/>
        <end position="250"/>
    </location>
</feature>
<evidence type="ECO:0000313" key="8">
    <source>
        <dbReference type="EMBL" id="KAI7841867.1"/>
    </source>
</evidence>
<keyword evidence="9" id="KW-1185">Reference proteome</keyword>
<dbReference type="InterPro" id="IPR015034">
    <property type="entry name" value="Bles03"/>
</dbReference>
<name>A0AAD5H777_9CHLO</name>
<dbReference type="InterPro" id="IPR043145">
    <property type="entry name" value="Znf_ZZ_sf"/>
</dbReference>
<dbReference type="Gene3D" id="3.30.60.90">
    <property type="match status" value="1"/>
</dbReference>
<evidence type="ECO:0000256" key="3">
    <source>
        <dbReference type="ARBA" id="ARBA00022771"/>
    </source>
</evidence>
<evidence type="ECO:0000256" key="5">
    <source>
        <dbReference type="PROSITE-ProRule" id="PRU00228"/>
    </source>
</evidence>
<dbReference type="SUPFAM" id="SSF57850">
    <property type="entry name" value="RING/U-box"/>
    <property type="match status" value="1"/>
</dbReference>
<evidence type="ECO:0000259" key="7">
    <source>
        <dbReference type="PROSITE" id="PS50135"/>
    </source>
</evidence>
<dbReference type="Proteomes" id="UP001205105">
    <property type="component" value="Unassembled WGS sequence"/>
</dbReference>
<keyword evidence="3 5" id="KW-0863">Zinc-finger</keyword>
<feature type="region of interest" description="Disordered" evidence="6">
    <location>
        <begin position="136"/>
        <end position="169"/>
    </location>
</feature>
<dbReference type="PROSITE" id="PS01357">
    <property type="entry name" value="ZF_ZZ_1"/>
    <property type="match status" value="1"/>
</dbReference>
<feature type="domain" description="ZZ-type" evidence="7">
    <location>
        <begin position="27"/>
        <end position="85"/>
    </location>
</feature>
<feature type="region of interest" description="Disordered" evidence="6">
    <location>
        <begin position="227"/>
        <end position="266"/>
    </location>
</feature>
<proteinExistence type="inferred from homology"/>
<dbReference type="CDD" id="cd02340">
    <property type="entry name" value="ZZ_NBR1_like"/>
    <property type="match status" value="1"/>
</dbReference>
<dbReference type="InterPro" id="IPR000433">
    <property type="entry name" value="Znf_ZZ"/>
</dbReference>
<dbReference type="Pfam" id="PF00569">
    <property type="entry name" value="ZZ"/>
    <property type="match status" value="1"/>
</dbReference>
<dbReference type="PANTHER" id="PTHR31977">
    <property type="entry name" value="UPF0696 PROTEIN C11ORF68"/>
    <property type="match status" value="1"/>
</dbReference>
<sequence>MAAEQEDRFAAAREALRHDSPLWTIQHLDITCDGCETEPIVGHRYKCCVCEDIDLCGACMRALVAARVKMSQEAAPRPAPPRQGGRPRRWVAKLHSRDLAEKWAALQTAVPCLHPSHKFQKVLEGPERAVVFTAGQNAGSAGSSGSSAAEASPGAGGKEQQQQGQQADAAAAALAAVSLQEGSSDAAAAAGSAQLSDSDQLEDFLATFRPSACSCSDVAWLVVEVGSSSGGGSTQPAGSSGAGSAGGSSGSGSSSSTRATEAGASLEERVDAAVEEWEKLAASGRKLAAADVDRLAAEHRITKGKWMLFARSGEEADAAWPAVARAVCGAAAGAGQPAAAPLCGSAKVSSTAPPPDNSHVFCCYVENYQDAADVQRVCRGLQRAVPAGLLQDKRLLFKPDIYTYLGIYSRNEWGIKPSTHEARLL</sequence>
<keyword evidence="4" id="KW-0862">Zinc</keyword>